<accession>A0A7K1SDH0</accession>
<organism evidence="1 2">
    <name type="scientific">Spirosoma arboris</name>
    <dbReference type="NCBI Taxonomy" id="2682092"/>
    <lineage>
        <taxon>Bacteria</taxon>
        <taxon>Pseudomonadati</taxon>
        <taxon>Bacteroidota</taxon>
        <taxon>Cytophagia</taxon>
        <taxon>Cytophagales</taxon>
        <taxon>Cytophagaceae</taxon>
        <taxon>Spirosoma</taxon>
    </lineage>
</organism>
<comment type="caution">
    <text evidence="1">The sequence shown here is derived from an EMBL/GenBank/DDBJ whole genome shotgun (WGS) entry which is preliminary data.</text>
</comment>
<protein>
    <submittedName>
        <fullName evidence="1">Uncharacterized protein</fullName>
    </submittedName>
</protein>
<dbReference type="RefSeq" id="WP_157586338.1">
    <property type="nucleotide sequence ID" value="NZ_WPIN01000005.1"/>
</dbReference>
<proteinExistence type="predicted"/>
<dbReference type="Proteomes" id="UP000436006">
    <property type="component" value="Unassembled WGS sequence"/>
</dbReference>
<evidence type="ECO:0000313" key="1">
    <source>
        <dbReference type="EMBL" id="MVM31728.1"/>
    </source>
</evidence>
<keyword evidence="2" id="KW-1185">Reference proteome</keyword>
<name>A0A7K1SDH0_9BACT</name>
<dbReference type="AlphaFoldDB" id="A0A7K1SDH0"/>
<sequence length="139" mass="15991">MNSAASIHPLRLAETTTSCQHDHQHWQQIIHQQAEEIRQLRSLLLEVMNLYNCRSLRHDAVDYYRDLNHLQTKLDRLNRDMICEGVECPANPQQPACTDTRFGLSTTIERHATALASEFSRIKDGCLQFLSGMMSLNLL</sequence>
<reference evidence="1 2" key="1">
    <citation type="submission" date="2019-12" db="EMBL/GenBank/DDBJ databases">
        <title>Spirosoma sp. HMF4905 genome sequencing and assembly.</title>
        <authorList>
            <person name="Kang H."/>
            <person name="Cha I."/>
            <person name="Kim H."/>
            <person name="Joh K."/>
        </authorList>
    </citation>
    <scope>NUCLEOTIDE SEQUENCE [LARGE SCALE GENOMIC DNA]</scope>
    <source>
        <strain evidence="1 2">HMF4905</strain>
    </source>
</reference>
<dbReference type="EMBL" id="WPIN01000005">
    <property type="protein sequence ID" value="MVM31728.1"/>
    <property type="molecule type" value="Genomic_DNA"/>
</dbReference>
<gene>
    <name evidence="1" type="ORF">GO755_16895</name>
</gene>
<evidence type="ECO:0000313" key="2">
    <source>
        <dbReference type="Proteomes" id="UP000436006"/>
    </source>
</evidence>